<dbReference type="EC" id="2.7.13.3" evidence="3"/>
<dbReference type="SMART" id="SM00388">
    <property type="entry name" value="HisKA"/>
    <property type="match status" value="1"/>
</dbReference>
<dbReference type="PROSITE" id="PS50109">
    <property type="entry name" value="HIS_KIN"/>
    <property type="match status" value="1"/>
</dbReference>
<dbReference type="InterPro" id="IPR050428">
    <property type="entry name" value="TCS_sensor_his_kinase"/>
</dbReference>
<feature type="transmembrane region" description="Helical" evidence="11">
    <location>
        <begin position="169"/>
        <end position="190"/>
    </location>
</feature>
<dbReference type="SMART" id="SM00387">
    <property type="entry name" value="HATPase_c"/>
    <property type="match status" value="1"/>
</dbReference>
<evidence type="ECO:0000256" key="11">
    <source>
        <dbReference type="SAM" id="Phobius"/>
    </source>
</evidence>
<dbReference type="Gene3D" id="1.10.287.130">
    <property type="match status" value="1"/>
</dbReference>
<dbReference type="PROSITE" id="PS50885">
    <property type="entry name" value="HAMP"/>
    <property type="match status" value="1"/>
</dbReference>
<gene>
    <name evidence="14" type="ORF">CRENPOLYSF2_380004</name>
</gene>
<dbReference type="InterPro" id="IPR004358">
    <property type="entry name" value="Sig_transdc_His_kin-like_C"/>
</dbReference>
<dbReference type="RefSeq" id="WP_087147688.1">
    <property type="nucleotide sequence ID" value="NZ_FUKJ01000312.1"/>
</dbReference>
<keyword evidence="7 14" id="KW-0418">Kinase</keyword>
<dbReference type="InterPro" id="IPR003661">
    <property type="entry name" value="HisK_dim/P_dom"/>
</dbReference>
<reference evidence="15" key="1">
    <citation type="submission" date="2017-02" db="EMBL/GenBank/DDBJ databases">
        <authorList>
            <person name="Daims H."/>
        </authorList>
    </citation>
    <scope>NUCLEOTIDE SEQUENCE [LARGE SCALE GENOMIC DNA]</scope>
</reference>
<evidence type="ECO:0000256" key="8">
    <source>
        <dbReference type="ARBA" id="ARBA00022989"/>
    </source>
</evidence>
<dbReference type="Pfam" id="PF02518">
    <property type="entry name" value="HATPase_c"/>
    <property type="match status" value="1"/>
</dbReference>
<keyword evidence="4" id="KW-0597">Phosphoprotein</keyword>
<dbReference type="SUPFAM" id="SSF55874">
    <property type="entry name" value="ATPase domain of HSP90 chaperone/DNA topoisomerase II/histidine kinase"/>
    <property type="match status" value="1"/>
</dbReference>
<keyword evidence="8 11" id="KW-1133">Transmembrane helix</keyword>
<evidence type="ECO:0000259" key="12">
    <source>
        <dbReference type="PROSITE" id="PS50109"/>
    </source>
</evidence>
<keyword evidence="10 11" id="KW-0472">Membrane</keyword>
<evidence type="ECO:0000313" key="15">
    <source>
        <dbReference type="Proteomes" id="UP000195442"/>
    </source>
</evidence>
<organism evidence="14 15">
    <name type="scientific">Crenothrix polyspora</name>
    <dbReference type="NCBI Taxonomy" id="360316"/>
    <lineage>
        <taxon>Bacteria</taxon>
        <taxon>Pseudomonadati</taxon>
        <taxon>Pseudomonadota</taxon>
        <taxon>Gammaproteobacteria</taxon>
        <taxon>Methylococcales</taxon>
        <taxon>Crenotrichaceae</taxon>
        <taxon>Crenothrix</taxon>
    </lineage>
</organism>
<evidence type="ECO:0000256" key="1">
    <source>
        <dbReference type="ARBA" id="ARBA00000085"/>
    </source>
</evidence>
<dbReference type="PRINTS" id="PR00344">
    <property type="entry name" value="BCTRLSENSOR"/>
</dbReference>
<dbReference type="GO" id="GO:0005886">
    <property type="term" value="C:plasma membrane"/>
    <property type="evidence" value="ECO:0007669"/>
    <property type="project" value="TreeGrafter"/>
</dbReference>
<dbReference type="InterPro" id="IPR003594">
    <property type="entry name" value="HATPase_dom"/>
</dbReference>
<evidence type="ECO:0000259" key="13">
    <source>
        <dbReference type="PROSITE" id="PS50885"/>
    </source>
</evidence>
<protein>
    <recommendedName>
        <fullName evidence="3">histidine kinase</fullName>
        <ecNumber evidence="3">2.7.13.3</ecNumber>
    </recommendedName>
</protein>
<dbReference type="Gene3D" id="3.30.565.10">
    <property type="entry name" value="Histidine kinase-like ATPase, C-terminal domain"/>
    <property type="match status" value="1"/>
</dbReference>
<keyword evidence="15" id="KW-1185">Reference proteome</keyword>
<evidence type="ECO:0000256" key="4">
    <source>
        <dbReference type="ARBA" id="ARBA00022553"/>
    </source>
</evidence>
<evidence type="ECO:0000256" key="6">
    <source>
        <dbReference type="ARBA" id="ARBA00022692"/>
    </source>
</evidence>
<dbReference type="OrthoDB" id="9809567at2"/>
<evidence type="ECO:0000256" key="3">
    <source>
        <dbReference type="ARBA" id="ARBA00012438"/>
    </source>
</evidence>
<dbReference type="InterPro" id="IPR003660">
    <property type="entry name" value="HAMP_dom"/>
</dbReference>
<dbReference type="PANTHER" id="PTHR45436">
    <property type="entry name" value="SENSOR HISTIDINE KINASE YKOH"/>
    <property type="match status" value="1"/>
</dbReference>
<accession>A0A1R4HD87</accession>
<evidence type="ECO:0000256" key="10">
    <source>
        <dbReference type="ARBA" id="ARBA00023136"/>
    </source>
</evidence>
<keyword evidence="5" id="KW-0808">Transferase</keyword>
<dbReference type="InterPro" id="IPR036097">
    <property type="entry name" value="HisK_dim/P_sf"/>
</dbReference>
<evidence type="ECO:0000313" key="14">
    <source>
        <dbReference type="EMBL" id="SJM94186.1"/>
    </source>
</evidence>
<name>A0A1R4HD87_9GAMM</name>
<dbReference type="InterPro" id="IPR036890">
    <property type="entry name" value="HATPase_C_sf"/>
</dbReference>
<dbReference type="EMBL" id="FUKJ01000312">
    <property type="protein sequence ID" value="SJM94186.1"/>
    <property type="molecule type" value="Genomic_DNA"/>
</dbReference>
<feature type="domain" description="Histidine kinase" evidence="12">
    <location>
        <begin position="246"/>
        <end position="448"/>
    </location>
</feature>
<evidence type="ECO:0000256" key="7">
    <source>
        <dbReference type="ARBA" id="ARBA00022777"/>
    </source>
</evidence>
<dbReference type="CDD" id="cd00082">
    <property type="entry name" value="HisKA"/>
    <property type="match status" value="1"/>
</dbReference>
<sequence length="448" mass="50283">MKAKSLSFRLVVSEGLVLIAFFALVTLVLEQSFRESAEQALQERLQIHVYALLSSVDLNNSGQLKMPANLPEPRFASPGSGLYGFIQQPKKKNLVWRSPSAIGLDIIDPPKLKAGKSAFLLEKQKRYALHYDVVWKNIAGIEREYVFTVSEDAQFVTDQVQRFRATLRFWLLIIGVVLVFIQFSLLRWSLKPLRIIAHDLEAIEKGKKTHLDGEYPVELQGLAGNLNVFINHERAHLERYRNTLADLAHSLKTPLAILQGCTESFSDNKDTVQEQISRMNKIVEYQLQRAAAKGEQHAIKSVDLSDVIKKIRVSLAKVYIDKGIVFDIAIPEQCQIYCEEGDVYEIVGNLMDNACKWCHKAVKVSILLDQRKARRNFSVMLQIEDDGPGIPVGKFNDILKRGVRADQNIHGHGIGVSVVAELVGLLGGKLEGGESTALKGMRWSVYLP</sequence>
<evidence type="ECO:0000256" key="9">
    <source>
        <dbReference type="ARBA" id="ARBA00023012"/>
    </source>
</evidence>
<evidence type="ECO:0000256" key="5">
    <source>
        <dbReference type="ARBA" id="ARBA00022679"/>
    </source>
</evidence>
<feature type="transmembrane region" description="Helical" evidence="11">
    <location>
        <begin position="6"/>
        <end position="29"/>
    </location>
</feature>
<dbReference type="AlphaFoldDB" id="A0A1R4HD87"/>
<dbReference type="GO" id="GO:0000155">
    <property type="term" value="F:phosphorelay sensor kinase activity"/>
    <property type="evidence" value="ECO:0007669"/>
    <property type="project" value="InterPro"/>
</dbReference>
<dbReference type="SUPFAM" id="SSF47384">
    <property type="entry name" value="Homodimeric domain of signal transducing histidine kinase"/>
    <property type="match status" value="1"/>
</dbReference>
<feature type="domain" description="HAMP" evidence="13">
    <location>
        <begin position="187"/>
        <end position="238"/>
    </location>
</feature>
<comment type="subcellular location">
    <subcellularLocation>
        <location evidence="2">Membrane</location>
    </subcellularLocation>
</comment>
<dbReference type="InterPro" id="IPR005467">
    <property type="entry name" value="His_kinase_dom"/>
</dbReference>
<comment type="catalytic activity">
    <reaction evidence="1">
        <text>ATP + protein L-histidine = ADP + protein N-phospho-L-histidine.</text>
        <dbReference type="EC" id="2.7.13.3"/>
    </reaction>
</comment>
<keyword evidence="6 11" id="KW-0812">Transmembrane</keyword>
<keyword evidence="9" id="KW-0902">Two-component regulatory system</keyword>
<dbReference type="GO" id="GO:0005524">
    <property type="term" value="F:ATP binding"/>
    <property type="evidence" value="ECO:0007669"/>
    <property type="project" value="UniProtKB-KW"/>
</dbReference>
<dbReference type="PANTHER" id="PTHR45436:SF4">
    <property type="entry name" value="SENSOR PROTEIN PHOQ"/>
    <property type="match status" value="1"/>
</dbReference>
<dbReference type="Proteomes" id="UP000195442">
    <property type="component" value="Unassembled WGS sequence"/>
</dbReference>
<evidence type="ECO:0000256" key="2">
    <source>
        <dbReference type="ARBA" id="ARBA00004370"/>
    </source>
</evidence>
<proteinExistence type="predicted"/>